<dbReference type="Proteomes" id="UP000777784">
    <property type="component" value="Unassembled WGS sequence"/>
</dbReference>
<dbReference type="InterPro" id="IPR032286">
    <property type="entry name" value="DUF4837"/>
</dbReference>
<proteinExistence type="predicted"/>
<dbReference type="EMBL" id="JAHJDP010000032">
    <property type="protein sequence ID" value="MBU2690603.1"/>
    <property type="molecule type" value="Genomic_DNA"/>
</dbReference>
<accession>A0A948RT99</accession>
<organism evidence="2 3">
    <name type="scientific">Eiseniibacteriota bacterium</name>
    <dbReference type="NCBI Taxonomy" id="2212470"/>
    <lineage>
        <taxon>Bacteria</taxon>
        <taxon>Candidatus Eiseniibacteriota</taxon>
    </lineage>
</organism>
<evidence type="ECO:0000256" key="1">
    <source>
        <dbReference type="SAM" id="SignalP"/>
    </source>
</evidence>
<reference evidence="2" key="1">
    <citation type="submission" date="2021-05" db="EMBL/GenBank/DDBJ databases">
        <title>Energy efficiency and biological interactions define the core microbiome of deep oligotrophic groundwater.</title>
        <authorList>
            <person name="Mehrshad M."/>
            <person name="Lopez-Fernandez M."/>
            <person name="Bell E."/>
            <person name="Bernier-Latmani R."/>
            <person name="Bertilsson S."/>
            <person name="Dopson M."/>
        </authorList>
    </citation>
    <scope>NUCLEOTIDE SEQUENCE</scope>
    <source>
        <strain evidence="2">Modern_marine.mb.64</strain>
    </source>
</reference>
<protein>
    <submittedName>
        <fullName evidence="2">DUF4837 family protein</fullName>
    </submittedName>
</protein>
<feature type="chain" id="PRO_5037948688" evidence="1">
    <location>
        <begin position="23"/>
        <end position="343"/>
    </location>
</feature>
<dbReference type="Pfam" id="PF16125">
    <property type="entry name" value="DUF4837"/>
    <property type="match status" value="1"/>
</dbReference>
<comment type="caution">
    <text evidence="2">The sequence shown here is derived from an EMBL/GenBank/DDBJ whole genome shotgun (WGS) entry which is preliminary data.</text>
</comment>
<keyword evidence="1" id="KW-0732">Signal</keyword>
<evidence type="ECO:0000313" key="2">
    <source>
        <dbReference type="EMBL" id="MBU2690603.1"/>
    </source>
</evidence>
<dbReference type="PROSITE" id="PS51257">
    <property type="entry name" value="PROKAR_LIPOPROTEIN"/>
    <property type="match status" value="1"/>
</dbReference>
<feature type="signal peptide" evidence="1">
    <location>
        <begin position="1"/>
        <end position="22"/>
    </location>
</feature>
<dbReference type="AlphaFoldDB" id="A0A948RT99"/>
<evidence type="ECO:0000313" key="3">
    <source>
        <dbReference type="Proteomes" id="UP000777784"/>
    </source>
</evidence>
<gene>
    <name evidence="2" type="ORF">KJ970_06705</name>
</gene>
<name>A0A948RT99_UNCEI</name>
<sequence length="343" mass="39627">MRLKMGMSLLLLGLFLSGCSKPFELAKGSTQSVSLFTVWQRQDDRVEWIRERLEAPVIVAIRPERNFSVEVVEPSGLPSRREWRTHIFLEDLSQNGRIRQTVEKILGKEELEKLAALPAGHRMLRDVWARGQTILILHCKDPEAFRDYLEENGEQLMRSLEATVTIGVAETLYISGEQEGMEQSIRDKYHFSLRIPAGYKVSEDPENKVIRMTFVRYKGPAQFLILHTRPREGVFLDPDWALKFRDALVVLYNEGDHVEFSRSVGWFEPFQGNEAVRLRGLWQNEEYNMGGGFESILFLLEDQAIFMDLAIFNPTGEKLPYMRELRAIASTFRVDDREGDDPL</sequence>